<proteinExistence type="predicted"/>
<keyword evidence="2" id="KW-1185">Reference proteome</keyword>
<comment type="caution">
    <text evidence="1">The sequence shown here is derived from an EMBL/GenBank/DDBJ whole genome shotgun (WGS) entry which is preliminary data.</text>
</comment>
<accession>A0ACA9SM17</accession>
<sequence length="110" mass="12485">MSIINPGINYNKQSFIVPGTERSGQTGHYRNSLNPGGQLKTSPEPGIITVGDIWRSSLKKFKNRECLGIRQFDEKTGSYGNYVWQTYEQVNERIINFGNGLLHLQINIIK</sequence>
<feature type="non-terminal residue" evidence="1">
    <location>
        <position position="110"/>
    </location>
</feature>
<organism evidence="1 2">
    <name type="scientific">Racocetra persica</name>
    <dbReference type="NCBI Taxonomy" id="160502"/>
    <lineage>
        <taxon>Eukaryota</taxon>
        <taxon>Fungi</taxon>
        <taxon>Fungi incertae sedis</taxon>
        <taxon>Mucoromycota</taxon>
        <taxon>Glomeromycotina</taxon>
        <taxon>Glomeromycetes</taxon>
        <taxon>Diversisporales</taxon>
        <taxon>Gigasporaceae</taxon>
        <taxon>Racocetra</taxon>
    </lineage>
</organism>
<protein>
    <submittedName>
        <fullName evidence="1">11175_t:CDS:1</fullName>
    </submittedName>
</protein>
<dbReference type="EMBL" id="CAJVQC010135211">
    <property type="protein sequence ID" value="CAG8842686.1"/>
    <property type="molecule type" value="Genomic_DNA"/>
</dbReference>
<name>A0ACA9SM17_9GLOM</name>
<reference evidence="1" key="1">
    <citation type="submission" date="2021-06" db="EMBL/GenBank/DDBJ databases">
        <authorList>
            <person name="Kallberg Y."/>
            <person name="Tangrot J."/>
            <person name="Rosling A."/>
        </authorList>
    </citation>
    <scope>NUCLEOTIDE SEQUENCE</scope>
    <source>
        <strain evidence="1">MA461A</strain>
    </source>
</reference>
<gene>
    <name evidence="1" type="ORF">RPERSI_LOCUS32432</name>
</gene>
<evidence type="ECO:0000313" key="2">
    <source>
        <dbReference type="Proteomes" id="UP000789920"/>
    </source>
</evidence>
<evidence type="ECO:0000313" key="1">
    <source>
        <dbReference type="EMBL" id="CAG8842686.1"/>
    </source>
</evidence>
<dbReference type="Proteomes" id="UP000789920">
    <property type="component" value="Unassembled WGS sequence"/>
</dbReference>